<evidence type="ECO:0000256" key="3">
    <source>
        <dbReference type="ARBA" id="ARBA00022729"/>
    </source>
</evidence>
<evidence type="ECO:0000256" key="1">
    <source>
        <dbReference type="ARBA" id="ARBA00004196"/>
    </source>
</evidence>
<protein>
    <submittedName>
        <fullName evidence="5">ABC-type sugar transport system, substrate-binding protein, contains N-terminal xre family HTH domain</fullName>
    </submittedName>
</protein>
<dbReference type="Pfam" id="PF13407">
    <property type="entry name" value="Peripla_BP_4"/>
    <property type="match status" value="1"/>
</dbReference>
<dbReference type="OrthoDB" id="3600104at2"/>
<dbReference type="Gene3D" id="1.10.10.10">
    <property type="entry name" value="Winged helix-like DNA-binding domain superfamily/Winged helix DNA-binding domain"/>
    <property type="match status" value="1"/>
</dbReference>
<keyword evidence="6" id="KW-1185">Reference proteome</keyword>
<evidence type="ECO:0000313" key="5">
    <source>
        <dbReference type="EMBL" id="SHO65958.1"/>
    </source>
</evidence>
<name>A0A1M7ZM26_9HYPH</name>
<sequence length="480" mass="52359">MEEPATDDETSPAPAGGTRRGRSVAIELICLLAAREGAIRTGEAARDLAIARSSLNRIVRVLADHGLLDLSRRGWIALGPAALRLGQRREAMLRQEDERHQAPRRKRLSRAPGASYVLARNPDCIRLSDTGRFRRTPKFRLGFSNASIDHPWRTALVHSVEYGAVRHEALVSALSVRHAGLDADRQIRDIEALLTRGIDGLVLSATRSVELAEVIAEAERRGVPTVIVDRGRPDVLPHASFVTCDDRTIGEITARWLSERLHGRGSVLLLPGLLGADPAHRRLEGALAVFARHPSIRVLDICWTGWQQRRGREIVAARLASGAEVPDGVWCDSGLQAVGSLKAFVAAGRSGAIPPHTGGDLNLAYKLAIRHGVAQAAVDYPPAMGLRSIEVLIDVLRGRAVPRRVDVSTEIVVTRGHATRSVKPDLWSDEHVRWDLPDDLILASGLGPAYDPRSFRIHYKGNRYNRSAAVDGGRRIDAGP</sequence>
<organism evidence="5 6">
    <name type="scientific">Pseudoxanthobacter soli DSM 19599</name>
    <dbReference type="NCBI Taxonomy" id="1123029"/>
    <lineage>
        <taxon>Bacteria</taxon>
        <taxon>Pseudomonadati</taxon>
        <taxon>Pseudomonadota</taxon>
        <taxon>Alphaproteobacteria</taxon>
        <taxon>Hyphomicrobiales</taxon>
        <taxon>Segnochrobactraceae</taxon>
        <taxon>Pseudoxanthobacter</taxon>
    </lineage>
</organism>
<keyword evidence="5" id="KW-0762">Sugar transport</keyword>
<evidence type="ECO:0000259" key="4">
    <source>
        <dbReference type="Pfam" id="PF13407"/>
    </source>
</evidence>
<dbReference type="InterPro" id="IPR025997">
    <property type="entry name" value="SBP_2_dom"/>
</dbReference>
<gene>
    <name evidence="5" type="ORF">SAMN02745172_02607</name>
</gene>
<dbReference type="SUPFAM" id="SSF53822">
    <property type="entry name" value="Periplasmic binding protein-like I"/>
    <property type="match status" value="1"/>
</dbReference>
<comment type="similarity">
    <text evidence="2">Belongs to the bacterial solute-binding protein 2 family.</text>
</comment>
<proteinExistence type="inferred from homology"/>
<dbReference type="InterPro" id="IPR036390">
    <property type="entry name" value="WH_DNA-bd_sf"/>
</dbReference>
<dbReference type="GO" id="GO:0030246">
    <property type="term" value="F:carbohydrate binding"/>
    <property type="evidence" value="ECO:0007669"/>
    <property type="project" value="UniProtKB-ARBA"/>
</dbReference>
<dbReference type="InterPro" id="IPR028082">
    <property type="entry name" value="Peripla_BP_I"/>
</dbReference>
<evidence type="ECO:0000313" key="6">
    <source>
        <dbReference type="Proteomes" id="UP000186406"/>
    </source>
</evidence>
<dbReference type="EMBL" id="FRXO01000005">
    <property type="protein sequence ID" value="SHO65958.1"/>
    <property type="molecule type" value="Genomic_DNA"/>
</dbReference>
<dbReference type="PANTHER" id="PTHR46847">
    <property type="entry name" value="D-ALLOSE-BINDING PERIPLASMIC PROTEIN-RELATED"/>
    <property type="match status" value="1"/>
</dbReference>
<evidence type="ECO:0000256" key="2">
    <source>
        <dbReference type="ARBA" id="ARBA00007639"/>
    </source>
</evidence>
<accession>A0A1M7ZM26</accession>
<dbReference type="Gene3D" id="3.40.50.2300">
    <property type="match status" value="2"/>
</dbReference>
<dbReference type="Proteomes" id="UP000186406">
    <property type="component" value="Unassembled WGS sequence"/>
</dbReference>
<dbReference type="STRING" id="1123029.SAMN02745172_02607"/>
<comment type="subcellular location">
    <subcellularLocation>
        <location evidence="1">Cell envelope</location>
    </subcellularLocation>
</comment>
<dbReference type="RefSeq" id="WP_073629377.1">
    <property type="nucleotide sequence ID" value="NZ_FRXO01000005.1"/>
</dbReference>
<dbReference type="AlphaFoldDB" id="A0A1M7ZM26"/>
<dbReference type="PANTHER" id="PTHR46847:SF1">
    <property type="entry name" value="D-ALLOSE-BINDING PERIPLASMIC PROTEIN-RELATED"/>
    <property type="match status" value="1"/>
</dbReference>
<dbReference type="InterPro" id="IPR036388">
    <property type="entry name" value="WH-like_DNA-bd_sf"/>
</dbReference>
<keyword evidence="3" id="KW-0732">Signal</keyword>
<keyword evidence="5" id="KW-0813">Transport</keyword>
<reference evidence="5 6" key="1">
    <citation type="submission" date="2016-12" db="EMBL/GenBank/DDBJ databases">
        <authorList>
            <person name="Song W.-J."/>
            <person name="Kurnit D.M."/>
        </authorList>
    </citation>
    <scope>NUCLEOTIDE SEQUENCE [LARGE SCALE GENOMIC DNA]</scope>
    <source>
        <strain evidence="5 6">DSM 19599</strain>
    </source>
</reference>
<dbReference type="GO" id="GO:0030313">
    <property type="term" value="C:cell envelope"/>
    <property type="evidence" value="ECO:0007669"/>
    <property type="project" value="UniProtKB-SubCell"/>
</dbReference>
<feature type="domain" description="Periplasmic binding protein" evidence="4">
    <location>
        <begin position="142"/>
        <end position="399"/>
    </location>
</feature>
<dbReference type="SUPFAM" id="SSF46785">
    <property type="entry name" value="Winged helix' DNA-binding domain"/>
    <property type="match status" value="1"/>
</dbReference>